<dbReference type="Pfam" id="PF00128">
    <property type="entry name" value="Alpha-amylase"/>
    <property type="match status" value="1"/>
</dbReference>
<dbReference type="InterPro" id="IPR006046">
    <property type="entry name" value="Alpha_amylase"/>
</dbReference>
<evidence type="ECO:0000256" key="4">
    <source>
        <dbReference type="RuleBase" id="RU003615"/>
    </source>
</evidence>
<dbReference type="EC" id="3.2.1.1" evidence="5"/>
<evidence type="ECO:0000256" key="5">
    <source>
        <dbReference type="RuleBase" id="RU361134"/>
    </source>
</evidence>
<dbReference type="PANTHER" id="PTHR10357:SF179">
    <property type="entry name" value="NEUTRAL AND BASIC AMINO ACID TRANSPORT PROTEIN RBAT"/>
    <property type="match status" value="1"/>
</dbReference>
<protein>
    <recommendedName>
        <fullName evidence="5">Alpha-amylase</fullName>
        <ecNumber evidence="5">3.2.1.1</ecNumber>
    </recommendedName>
</protein>
<dbReference type="RefSeq" id="WP_158739979.1">
    <property type="nucleotide sequence ID" value="NZ_WSLF01000004.1"/>
</dbReference>
<dbReference type="EMBL" id="WSLF01000004">
    <property type="protein sequence ID" value="KAE9634892.1"/>
    <property type="molecule type" value="Genomic_DNA"/>
</dbReference>
<dbReference type="Gene3D" id="3.20.20.80">
    <property type="entry name" value="Glycosidases"/>
    <property type="match status" value="1"/>
</dbReference>
<accession>A0A7C8LEX5</accession>
<name>A0A7C8LEX5_9FIRM</name>
<dbReference type="PRINTS" id="PR00110">
    <property type="entry name" value="ALPHAAMYLASE"/>
</dbReference>
<dbReference type="SUPFAM" id="SSF51445">
    <property type="entry name" value="(Trans)glycosidases"/>
    <property type="match status" value="1"/>
</dbReference>
<sequence>MRKVLGIILCFVMLLMGGCSDHLQVNLIDDNYRNYYEIFVRSFYDSDGDGIGDIRGITEKLDYLKDNDFKTKKDLGIDGIWLMPIMPSPTYHKYDVTDYYSIDPQYGTMEDFEELIRKCNERGIKVIIDLVVNHTSAQHPWFLSAKKSLGIDPCGQKVCSYPELCREHNPYVKYYNFSQEQKAGYHSVDMPSGWYYEGQFWDQMPDLNLDNPEVRKEIENIGKFWIEKGVAGFRVDAVTSFYTGNTTKSVEFLKDFNERMEAYKKDVYIVGEVWSDAGTITEYYKSGADSFFNFPFADNSGKIVSVIRNRDGVGFSKSLEEWQSKIKSIDEDAIDAPFISNHDQSRSAGFLAQNLVHMKMAASLYQLMPGNTFIYYGEEIGMIGSGKDENKRLPMVWSVTNQKGITEAPPYADYTGTIEAGVAEQEKDQNSLLQFYKELIRIKNENPEIQRGKVTSLDLENPAVCAYSLEYNGSKIYVIHNLADEQADLDLSGDKYSDLKIRGELKTNGGKITLKNGRLTMPSMSTVVLKY</sequence>
<organism evidence="8 9">
    <name type="scientific">Defluviitalea raffinosedens</name>
    <dbReference type="NCBI Taxonomy" id="1450156"/>
    <lineage>
        <taxon>Bacteria</taxon>
        <taxon>Bacillati</taxon>
        <taxon>Bacillota</taxon>
        <taxon>Clostridia</taxon>
        <taxon>Lachnospirales</taxon>
        <taxon>Defluviitaleaceae</taxon>
        <taxon>Defluviitalea</taxon>
    </lineage>
</organism>
<dbReference type="Proteomes" id="UP000483018">
    <property type="component" value="Unassembled WGS sequence"/>
</dbReference>
<proteinExistence type="inferred from homology"/>
<dbReference type="GO" id="GO:0009313">
    <property type="term" value="P:oligosaccharide catabolic process"/>
    <property type="evidence" value="ECO:0007669"/>
    <property type="project" value="TreeGrafter"/>
</dbReference>
<evidence type="ECO:0000313" key="9">
    <source>
        <dbReference type="Proteomes" id="UP000483018"/>
    </source>
</evidence>
<keyword evidence="5" id="KW-0119">Carbohydrate metabolism</keyword>
<reference evidence="8 9" key="1">
    <citation type="submission" date="2019-12" db="EMBL/GenBank/DDBJ databases">
        <title>Defluviitalea raffinosedens, isolated from a biogas fermenter, genome sequencing and characterization.</title>
        <authorList>
            <person name="Rettenmaier R."/>
            <person name="Schneider M."/>
            <person name="Neuhaus K."/>
            <person name="Liebl W."/>
            <person name="Zverlov V."/>
        </authorList>
    </citation>
    <scope>NUCLEOTIDE SEQUENCE [LARGE SCALE GENOMIC DNA]</scope>
    <source>
        <strain evidence="8 9">249c-K6</strain>
    </source>
</reference>
<dbReference type="PANTHER" id="PTHR10357">
    <property type="entry name" value="ALPHA-AMYLASE FAMILY MEMBER"/>
    <property type="match status" value="1"/>
</dbReference>
<keyword evidence="6" id="KW-0732">Signal</keyword>
<dbReference type="Pfam" id="PF23915">
    <property type="entry name" value="SusG_C"/>
    <property type="match status" value="1"/>
</dbReference>
<dbReference type="SUPFAM" id="SSF51011">
    <property type="entry name" value="Glycosyl hydrolase domain"/>
    <property type="match status" value="1"/>
</dbReference>
<evidence type="ECO:0000256" key="2">
    <source>
        <dbReference type="ARBA" id="ARBA00022801"/>
    </source>
</evidence>
<evidence type="ECO:0000256" key="3">
    <source>
        <dbReference type="ARBA" id="ARBA00023295"/>
    </source>
</evidence>
<dbReference type="PROSITE" id="PS51257">
    <property type="entry name" value="PROKAR_LIPOPROTEIN"/>
    <property type="match status" value="1"/>
</dbReference>
<comment type="similarity">
    <text evidence="1 4">Belongs to the glycosyl hydrolase 13 family.</text>
</comment>
<dbReference type="InterPro" id="IPR017853">
    <property type="entry name" value="GH"/>
</dbReference>
<evidence type="ECO:0000256" key="6">
    <source>
        <dbReference type="SAM" id="SignalP"/>
    </source>
</evidence>
<dbReference type="GO" id="GO:0043169">
    <property type="term" value="F:cation binding"/>
    <property type="evidence" value="ECO:0007669"/>
    <property type="project" value="InterPro"/>
</dbReference>
<feature type="signal peptide" evidence="6">
    <location>
        <begin position="1"/>
        <end position="21"/>
    </location>
</feature>
<evidence type="ECO:0000313" key="8">
    <source>
        <dbReference type="EMBL" id="KAE9634892.1"/>
    </source>
</evidence>
<keyword evidence="3 5" id="KW-0326">Glycosidase</keyword>
<comment type="catalytic activity">
    <reaction evidence="5">
        <text>Endohydrolysis of (1-&gt;4)-alpha-D-glucosidic linkages in polysaccharides containing three or more (1-&gt;4)-alpha-linked D-glucose units.</text>
        <dbReference type="EC" id="3.2.1.1"/>
    </reaction>
</comment>
<dbReference type="OrthoDB" id="9805159at2"/>
<evidence type="ECO:0000256" key="1">
    <source>
        <dbReference type="ARBA" id="ARBA00008061"/>
    </source>
</evidence>
<dbReference type="InterPro" id="IPR045857">
    <property type="entry name" value="O16G_dom_2"/>
</dbReference>
<dbReference type="CDD" id="cd11316">
    <property type="entry name" value="AmyAc_bac2_AmyA"/>
    <property type="match status" value="1"/>
</dbReference>
<gene>
    <name evidence="8" type="ORF">GND95_06160</name>
</gene>
<keyword evidence="9" id="KW-1185">Reference proteome</keyword>
<evidence type="ECO:0000259" key="7">
    <source>
        <dbReference type="SMART" id="SM00642"/>
    </source>
</evidence>
<comment type="caution">
    <text evidence="8">The sequence shown here is derived from an EMBL/GenBank/DDBJ whole genome shotgun (WGS) entry which is preliminary data.</text>
</comment>
<dbReference type="InterPro" id="IPR006047">
    <property type="entry name" value="GH13_cat_dom"/>
</dbReference>
<dbReference type="Gene3D" id="3.90.400.10">
    <property type="entry name" value="Oligo-1,6-glucosidase, Domain 2"/>
    <property type="match status" value="1"/>
</dbReference>
<feature type="domain" description="Glycosyl hydrolase family 13 catalytic" evidence="7">
    <location>
        <begin position="37"/>
        <end position="443"/>
    </location>
</feature>
<dbReference type="Gene3D" id="2.60.40.1180">
    <property type="entry name" value="Golgi alpha-mannosidase II"/>
    <property type="match status" value="1"/>
</dbReference>
<dbReference type="InterPro" id="IPR056300">
    <property type="entry name" value="SusG-like_C"/>
</dbReference>
<dbReference type="SMART" id="SM00642">
    <property type="entry name" value="Aamy"/>
    <property type="match status" value="1"/>
</dbReference>
<feature type="chain" id="PRO_5038700085" description="Alpha-amylase" evidence="6">
    <location>
        <begin position="22"/>
        <end position="531"/>
    </location>
</feature>
<dbReference type="AlphaFoldDB" id="A0A7C8LEX5"/>
<dbReference type="GO" id="GO:0004556">
    <property type="term" value="F:alpha-amylase activity"/>
    <property type="evidence" value="ECO:0007669"/>
    <property type="project" value="UniProtKB-UniRule"/>
</dbReference>
<dbReference type="InterPro" id="IPR013780">
    <property type="entry name" value="Glyco_hydro_b"/>
</dbReference>
<keyword evidence="2 5" id="KW-0378">Hydrolase</keyword>